<comment type="caution">
    <text evidence="1">The sequence shown here is derived from an EMBL/GenBank/DDBJ whole genome shotgun (WGS) entry which is preliminary data.</text>
</comment>
<dbReference type="AlphaFoldDB" id="A0A9D3VES7"/>
<organism evidence="1 2">
    <name type="scientific">Gossypium stocksii</name>
    <dbReference type="NCBI Taxonomy" id="47602"/>
    <lineage>
        <taxon>Eukaryota</taxon>
        <taxon>Viridiplantae</taxon>
        <taxon>Streptophyta</taxon>
        <taxon>Embryophyta</taxon>
        <taxon>Tracheophyta</taxon>
        <taxon>Spermatophyta</taxon>
        <taxon>Magnoliopsida</taxon>
        <taxon>eudicotyledons</taxon>
        <taxon>Gunneridae</taxon>
        <taxon>Pentapetalae</taxon>
        <taxon>rosids</taxon>
        <taxon>malvids</taxon>
        <taxon>Malvales</taxon>
        <taxon>Malvaceae</taxon>
        <taxon>Malvoideae</taxon>
        <taxon>Gossypium</taxon>
    </lineage>
</organism>
<keyword evidence="2" id="KW-1185">Reference proteome</keyword>
<protein>
    <submittedName>
        <fullName evidence="1">Uncharacterized protein</fullName>
    </submittedName>
</protein>
<dbReference type="EMBL" id="JAIQCV010000007">
    <property type="protein sequence ID" value="KAH1081182.1"/>
    <property type="molecule type" value="Genomic_DNA"/>
</dbReference>
<proteinExistence type="predicted"/>
<reference evidence="1 2" key="1">
    <citation type="journal article" date="2021" name="Plant Biotechnol. J.">
        <title>Multi-omics assisted identification of the key and species-specific regulatory components of drought-tolerant mechanisms in Gossypium stocksii.</title>
        <authorList>
            <person name="Yu D."/>
            <person name="Ke L."/>
            <person name="Zhang D."/>
            <person name="Wu Y."/>
            <person name="Sun Y."/>
            <person name="Mei J."/>
            <person name="Sun J."/>
            <person name="Sun Y."/>
        </authorList>
    </citation>
    <scope>NUCLEOTIDE SEQUENCE [LARGE SCALE GENOMIC DNA]</scope>
    <source>
        <strain evidence="2">cv. E1</strain>
        <tissue evidence="1">Leaf</tissue>
    </source>
</reference>
<name>A0A9D3VES7_9ROSI</name>
<evidence type="ECO:0000313" key="1">
    <source>
        <dbReference type="EMBL" id="KAH1081182.1"/>
    </source>
</evidence>
<evidence type="ECO:0000313" key="2">
    <source>
        <dbReference type="Proteomes" id="UP000828251"/>
    </source>
</evidence>
<sequence length="97" mass="11552">MDALHALGDEIPKKDELYYFAIKMFQTLVKRFLNLDPDVRQHPHFPSNHTINHLHHKLLRIITVMDEFKNIYNSFDMNYDTPELSEEAQRRIATIVT</sequence>
<accession>A0A9D3VES7</accession>
<gene>
    <name evidence="1" type="ORF">J1N35_020943</name>
</gene>
<dbReference type="Proteomes" id="UP000828251">
    <property type="component" value="Unassembled WGS sequence"/>
</dbReference>